<dbReference type="FunFam" id="3.40.50.300:FF:000567">
    <property type="entry name" value="ATPase, AAA family protein"/>
    <property type="match status" value="1"/>
</dbReference>
<dbReference type="Proteomes" id="UP000515140">
    <property type="component" value="Unplaced"/>
</dbReference>
<dbReference type="GO" id="GO:0005819">
    <property type="term" value="C:spindle"/>
    <property type="evidence" value="ECO:0007669"/>
    <property type="project" value="Ensembl"/>
</dbReference>
<feature type="region of interest" description="Disordered" evidence="10">
    <location>
        <begin position="199"/>
        <end position="220"/>
    </location>
</feature>
<dbReference type="Pfam" id="PF00004">
    <property type="entry name" value="AAA"/>
    <property type="match status" value="2"/>
</dbReference>
<name>A0A6P5M604_PHACI</name>
<dbReference type="Gene3D" id="1.10.8.60">
    <property type="match status" value="2"/>
</dbReference>
<dbReference type="PANTHER" id="PTHR23077:SF27">
    <property type="entry name" value="ATPASE FAMILY GENE 2 PROTEIN HOMOLOG A"/>
    <property type="match status" value="1"/>
</dbReference>
<dbReference type="FunFam" id="1.10.8.60:FF:000097">
    <property type="entry name" value="spermatogenesis-associated protein 5 isoform X2"/>
    <property type="match status" value="1"/>
</dbReference>
<dbReference type="FunCoup" id="A0A6P5M604">
    <property type="interactions" value="1371"/>
</dbReference>
<keyword evidence="12" id="KW-1185">Reference proteome</keyword>
<feature type="compositionally biased region" description="Pro residues" evidence="10">
    <location>
        <begin position="22"/>
        <end position="36"/>
    </location>
</feature>
<dbReference type="CDD" id="cd19503">
    <property type="entry name" value="RecA-like_CDC48_NLV2_r1-like"/>
    <property type="match status" value="1"/>
</dbReference>
<dbReference type="SUPFAM" id="SSF50692">
    <property type="entry name" value="ADC-like"/>
    <property type="match status" value="1"/>
</dbReference>
<evidence type="ECO:0000313" key="13">
    <source>
        <dbReference type="RefSeq" id="XP_020863909.1"/>
    </source>
</evidence>
<dbReference type="GO" id="GO:0042273">
    <property type="term" value="P:ribosomal large subunit biogenesis"/>
    <property type="evidence" value="ECO:0007669"/>
    <property type="project" value="Ensembl"/>
</dbReference>
<evidence type="ECO:0000256" key="1">
    <source>
        <dbReference type="ARBA" id="ARBA00004496"/>
    </source>
</evidence>
<evidence type="ECO:0000256" key="5">
    <source>
        <dbReference type="ARBA" id="ARBA00022741"/>
    </source>
</evidence>
<evidence type="ECO:0000256" key="2">
    <source>
        <dbReference type="ARBA" id="ARBA00012554"/>
    </source>
</evidence>
<dbReference type="SMART" id="SM00382">
    <property type="entry name" value="AAA"/>
    <property type="match status" value="2"/>
</dbReference>
<dbReference type="InterPro" id="IPR003960">
    <property type="entry name" value="ATPase_AAA_CS"/>
</dbReference>
<dbReference type="EC" id="3.6.4.10" evidence="2"/>
<protein>
    <recommendedName>
        <fullName evidence="2">non-chaperonin molecular chaperone ATPase</fullName>
        <ecNumber evidence="2">3.6.4.10</ecNumber>
    </recommendedName>
</protein>
<evidence type="ECO:0000256" key="6">
    <source>
        <dbReference type="ARBA" id="ARBA00022801"/>
    </source>
</evidence>
<dbReference type="FunFam" id="3.40.50.300:FF:000012">
    <property type="entry name" value="Transitional endoplasmic reticulum ATPase"/>
    <property type="match status" value="1"/>
</dbReference>
<accession>A0A6P5M604</accession>
<dbReference type="PROSITE" id="PS00674">
    <property type="entry name" value="AAA"/>
    <property type="match status" value="2"/>
</dbReference>
<comment type="similarity">
    <text evidence="9">Belongs to the AAA ATPase family. AFG2 subfamily.</text>
</comment>
<dbReference type="CTD" id="166378"/>
<feature type="domain" description="AAA+ ATPase" evidence="11">
    <location>
        <begin position="374"/>
        <end position="513"/>
    </location>
</feature>
<sequence>MSSKKSRARRSQDAGSGSPAASPGPSPAGTPGPGPDPGAGCLVVVDLVERADDPVPQAFQNFFSQLGLNTMKSANLCIGRPALLTSGAGQQEVCTAWPVAGFPGRKVGLSEGVQRNLGVKPGDGVLVEPLTGTLVPAERVELVLSDRDAEINEEELTACLLRKLDGKVVLPGSVLHFTFYGRPCQLRVTSVKGADGLTLEGAPRSSAGEKQEPASETSDLEAAAGDLSLELSQLSLGDPQSGVSTSTPCKPGEGSCVQKPGDTSLEADQRLGEGDGLGEGPALADGRDPVLGEERLQPPAQVGAHRGADTFYYLSSTTKFNFVKPQAAMAEDDGPRKVTYDLIGGLTSQLKAIREMIELPLKRPELFKRYGIAPPRGVLLYGPPGTGKTVIARAIANEVGAHLSVINGPEVISKFYGASEARLRQIFAEATLRQPSIIFIDELDALCPKREGSENEVEKRVVASLLTLMDGIGSEGSEGRVLVIGATNRPHALDSALRRPGRFDKEIEIGVPNAQDRLDILQKLLRGVPHSLREAELIQLANSAHGYVGADLKALCNEAGLRAWRRVQRQLPDLPAGEGADAVKVTLSDFLQATNDVRPSAMREVAIDVPSVSWSDIGGLEDIKVKLKQTVEWPLKHPEAFARMGVQPPTGILLYGPGCSKTMIAKALASESGLNFLAVKGPELMDKYVGQSERAVREIFRKARAVAPSILFFDELDALAVERGSSSGAGNVADRVLAQLLTEMDGIEQLKDVIILAATNRPDKIDKALMRPGRFDRIIYVPLPDAATRREIFKLQFSSKPVGPDVDLEELVCQTDTYSGAEITAVCSEAGLLALEEDIQAKCILKRHFAEALNIVTPRIPESMRHFYADYHKNGLHKC</sequence>
<proteinExistence type="inferred from homology"/>
<dbReference type="InParanoid" id="A0A6P5M604"/>
<dbReference type="GO" id="GO:0007420">
    <property type="term" value="P:brain development"/>
    <property type="evidence" value="ECO:0007669"/>
    <property type="project" value="Ensembl"/>
</dbReference>
<evidence type="ECO:0000313" key="12">
    <source>
        <dbReference type="Proteomes" id="UP000515140"/>
    </source>
</evidence>
<dbReference type="KEGG" id="pcw:110222949"/>
<evidence type="ECO:0000256" key="7">
    <source>
        <dbReference type="ARBA" id="ARBA00022840"/>
    </source>
</evidence>
<dbReference type="InterPro" id="IPR003593">
    <property type="entry name" value="AAA+_ATPase"/>
</dbReference>
<evidence type="ECO:0000256" key="10">
    <source>
        <dbReference type="SAM" id="MobiDB-lite"/>
    </source>
</evidence>
<gene>
    <name evidence="13" type="primary">SPATA5</name>
</gene>
<dbReference type="AlphaFoldDB" id="A0A6P5M604"/>
<evidence type="ECO:0000256" key="9">
    <source>
        <dbReference type="ARBA" id="ARBA00061477"/>
    </source>
</evidence>
<dbReference type="InterPro" id="IPR041569">
    <property type="entry name" value="AAA_lid_3"/>
</dbReference>
<evidence type="ECO:0000256" key="4">
    <source>
        <dbReference type="ARBA" id="ARBA00022737"/>
    </source>
</evidence>
<feature type="region of interest" description="Disordered" evidence="10">
    <location>
        <begin position="1"/>
        <end position="38"/>
    </location>
</feature>
<feature type="region of interest" description="Disordered" evidence="10">
    <location>
        <begin position="236"/>
        <end position="290"/>
    </location>
</feature>
<dbReference type="SUPFAM" id="SSF52540">
    <property type="entry name" value="P-loop containing nucleoside triphosphate hydrolases"/>
    <property type="match status" value="2"/>
</dbReference>
<dbReference type="FunFam" id="1.10.8.60:FF:000069">
    <property type="entry name" value="spermatogenesis-associated protein 5 isoform X1"/>
    <property type="match status" value="1"/>
</dbReference>
<dbReference type="InterPro" id="IPR050168">
    <property type="entry name" value="AAA_ATPase_domain"/>
</dbReference>
<evidence type="ECO:0000259" key="11">
    <source>
        <dbReference type="SMART" id="SM00382"/>
    </source>
</evidence>
<dbReference type="Gene3D" id="3.40.50.300">
    <property type="entry name" value="P-loop containing nucleotide triphosphate hydrolases"/>
    <property type="match status" value="2"/>
</dbReference>
<evidence type="ECO:0000256" key="8">
    <source>
        <dbReference type="ARBA" id="ARBA00023186"/>
    </source>
</evidence>
<dbReference type="InterPro" id="IPR027417">
    <property type="entry name" value="P-loop_NTPase"/>
</dbReference>
<dbReference type="GO" id="GO:0005829">
    <property type="term" value="C:cytosol"/>
    <property type="evidence" value="ECO:0007669"/>
    <property type="project" value="Ensembl"/>
</dbReference>
<reference evidence="13" key="1">
    <citation type="submission" date="2025-08" db="UniProtKB">
        <authorList>
            <consortium name="RefSeq"/>
        </authorList>
    </citation>
    <scope>IDENTIFICATION</scope>
    <source>
        <tissue evidence="13">Spleen</tissue>
    </source>
</reference>
<keyword evidence="8" id="KW-0143">Chaperone</keyword>
<evidence type="ECO:0000256" key="3">
    <source>
        <dbReference type="ARBA" id="ARBA00022490"/>
    </source>
</evidence>
<keyword evidence="6" id="KW-0378">Hydrolase</keyword>
<dbReference type="RefSeq" id="XP_020863909.1">
    <property type="nucleotide sequence ID" value="XM_021008250.1"/>
</dbReference>
<comment type="subcellular location">
    <subcellularLocation>
        <location evidence="1">Cytoplasm</location>
    </subcellularLocation>
</comment>
<keyword evidence="7" id="KW-0067">ATP-binding</keyword>
<dbReference type="GO" id="GO:0016887">
    <property type="term" value="F:ATP hydrolysis activity"/>
    <property type="evidence" value="ECO:0007669"/>
    <property type="project" value="InterPro"/>
</dbReference>
<keyword evidence="4" id="KW-0677">Repeat</keyword>
<dbReference type="Pfam" id="PF17862">
    <property type="entry name" value="AAA_lid_3"/>
    <property type="match status" value="2"/>
</dbReference>
<dbReference type="GO" id="GO:1990275">
    <property type="term" value="F:preribosome binding"/>
    <property type="evidence" value="ECO:0007669"/>
    <property type="project" value="Ensembl"/>
</dbReference>
<feature type="domain" description="AAA+ ATPase" evidence="11">
    <location>
        <begin position="648"/>
        <end position="785"/>
    </location>
</feature>
<dbReference type="Gene3D" id="2.40.40.20">
    <property type="match status" value="1"/>
</dbReference>
<keyword evidence="3" id="KW-0963">Cytoplasm</keyword>
<dbReference type="PANTHER" id="PTHR23077">
    <property type="entry name" value="AAA-FAMILY ATPASE"/>
    <property type="match status" value="1"/>
</dbReference>
<dbReference type="InterPro" id="IPR003959">
    <property type="entry name" value="ATPase_AAA_core"/>
</dbReference>
<dbReference type="GeneID" id="110222949"/>
<dbReference type="GO" id="GO:0005524">
    <property type="term" value="F:ATP binding"/>
    <property type="evidence" value="ECO:0007669"/>
    <property type="project" value="UniProtKB-KW"/>
</dbReference>
<keyword evidence="5" id="KW-0547">Nucleotide-binding</keyword>
<dbReference type="InterPro" id="IPR009010">
    <property type="entry name" value="Asp_de-COase-like_dom_sf"/>
</dbReference>
<organism evidence="12 13">
    <name type="scientific">Phascolarctos cinereus</name>
    <name type="common">Koala</name>
    <dbReference type="NCBI Taxonomy" id="38626"/>
    <lineage>
        <taxon>Eukaryota</taxon>
        <taxon>Metazoa</taxon>
        <taxon>Chordata</taxon>
        <taxon>Craniata</taxon>
        <taxon>Vertebrata</taxon>
        <taxon>Euteleostomi</taxon>
        <taxon>Mammalia</taxon>
        <taxon>Metatheria</taxon>
        <taxon>Diprotodontia</taxon>
        <taxon>Phascolarctidae</taxon>
        <taxon>Phascolarctos</taxon>
    </lineage>
</organism>
<dbReference type="CDD" id="cd19511">
    <property type="entry name" value="RecA-like_CDC48_r2-like"/>
    <property type="match status" value="1"/>
</dbReference>